<dbReference type="Proteomes" id="UP001162131">
    <property type="component" value="Unassembled WGS sequence"/>
</dbReference>
<dbReference type="AlphaFoldDB" id="A0AAU9J8J4"/>
<organism evidence="1 2">
    <name type="scientific">Blepharisma stoltei</name>
    <dbReference type="NCBI Taxonomy" id="1481888"/>
    <lineage>
        <taxon>Eukaryota</taxon>
        <taxon>Sar</taxon>
        <taxon>Alveolata</taxon>
        <taxon>Ciliophora</taxon>
        <taxon>Postciliodesmatophora</taxon>
        <taxon>Heterotrichea</taxon>
        <taxon>Heterotrichida</taxon>
        <taxon>Blepharismidae</taxon>
        <taxon>Blepharisma</taxon>
    </lineage>
</organism>
<proteinExistence type="predicted"/>
<dbReference type="EMBL" id="CAJZBQ010000017">
    <property type="protein sequence ID" value="CAG9317035.1"/>
    <property type="molecule type" value="Genomic_DNA"/>
</dbReference>
<keyword evidence="2" id="KW-1185">Reference proteome</keyword>
<gene>
    <name evidence="1" type="ORF">BSTOLATCC_MIC17661</name>
</gene>
<evidence type="ECO:0000313" key="1">
    <source>
        <dbReference type="EMBL" id="CAG9317035.1"/>
    </source>
</evidence>
<name>A0AAU9J8J4_9CILI</name>
<reference evidence="1" key="1">
    <citation type="submission" date="2021-09" db="EMBL/GenBank/DDBJ databases">
        <authorList>
            <consortium name="AG Swart"/>
            <person name="Singh M."/>
            <person name="Singh A."/>
            <person name="Seah K."/>
            <person name="Emmerich C."/>
        </authorList>
    </citation>
    <scope>NUCLEOTIDE SEQUENCE</scope>
    <source>
        <strain evidence="1">ATCC30299</strain>
    </source>
</reference>
<comment type="caution">
    <text evidence="1">The sequence shown here is derived from an EMBL/GenBank/DDBJ whole genome shotgun (WGS) entry which is preliminary data.</text>
</comment>
<protein>
    <submittedName>
        <fullName evidence="1">Uncharacterized protein</fullName>
    </submittedName>
</protein>
<evidence type="ECO:0000313" key="2">
    <source>
        <dbReference type="Proteomes" id="UP001162131"/>
    </source>
</evidence>
<sequence>MNLKNSQDECDSPKSKRVTFSKNRGFTYIPKKLTKSPKHKSLSTPVASEVFKITISPELDNLLYCDDIQTLTSAETFIISPRKTFKTSVTLKQPLVKREKDIISQVMEKFSSRTQDDYSNSYQKCTSPQLSKAKLPSFIRKNSSASTSSNASLSKKELININVQIPDYRRQKSLVSPRQYDQMNELLQKINDEDANNVKKLRKSLKDCQLDLSSRIEDLRKTAKLDFDIMRQQRAKRWTKNKFTNFEQDLSGKEIMEMLGKVKADMKRFNFLYS</sequence>
<accession>A0AAU9J8J4</accession>